<dbReference type="RefSeq" id="WP_135191005.1">
    <property type="nucleotide sequence ID" value="NZ_SPUM01000118.1"/>
</dbReference>
<keyword evidence="1" id="KW-0472">Membrane</keyword>
<reference evidence="3 4" key="1">
    <citation type="submission" date="2019-03" db="EMBL/GenBank/DDBJ databases">
        <title>Draft genome of Massilia hortus sp. nov., a novel bacterial species of the Oxalobacteraceae family.</title>
        <authorList>
            <person name="Peta V."/>
            <person name="Raths R."/>
            <person name="Bucking H."/>
        </authorList>
    </citation>
    <scope>NUCLEOTIDE SEQUENCE [LARGE SCALE GENOMIC DNA]</scope>
    <source>
        <strain evidence="3 4">ONC3</strain>
    </source>
</reference>
<dbReference type="Proteomes" id="UP000297258">
    <property type="component" value="Unassembled WGS sequence"/>
</dbReference>
<dbReference type="OrthoDB" id="8708025at2"/>
<name>A0A4Y9SWH8_9BURK</name>
<dbReference type="EMBL" id="SPUM01000118">
    <property type="protein sequence ID" value="TFW29877.1"/>
    <property type="molecule type" value="Genomic_DNA"/>
</dbReference>
<dbReference type="AlphaFoldDB" id="A0A4Y9SWH8"/>
<evidence type="ECO:0000313" key="3">
    <source>
        <dbReference type="EMBL" id="TFW29877.1"/>
    </source>
</evidence>
<evidence type="ECO:0000259" key="2">
    <source>
        <dbReference type="Pfam" id="PF07811"/>
    </source>
</evidence>
<organism evidence="3 4">
    <name type="scientific">Massilia horti</name>
    <dbReference type="NCBI Taxonomy" id="2562153"/>
    <lineage>
        <taxon>Bacteria</taxon>
        <taxon>Pseudomonadati</taxon>
        <taxon>Pseudomonadota</taxon>
        <taxon>Betaproteobacteria</taxon>
        <taxon>Burkholderiales</taxon>
        <taxon>Oxalobacteraceae</taxon>
        <taxon>Telluria group</taxon>
        <taxon>Massilia</taxon>
    </lineage>
</organism>
<keyword evidence="1" id="KW-0812">Transmembrane</keyword>
<feature type="domain" description="TadE-like" evidence="2">
    <location>
        <begin position="14"/>
        <end position="56"/>
    </location>
</feature>
<sequence length="162" mass="17280">MKKSLRKGRQRANGGVAVELAVLLPVIVLFVSVVLFFGRVFWHYTVAEKAAYDAVRFLASASAVEFRTQGPGGGKAHVAAIAEAIVKEEIAELYQGGPYVPAVDVLCDLRSCNGTFVPAKLTVMVSLNIADPFFDGITSELAGESEVAIVLNPAASMPYAEY</sequence>
<proteinExistence type="predicted"/>
<dbReference type="InterPro" id="IPR012495">
    <property type="entry name" value="TadE-like_dom"/>
</dbReference>
<protein>
    <submittedName>
        <fullName evidence="3">Pilus assembly protein</fullName>
    </submittedName>
</protein>
<keyword evidence="1" id="KW-1133">Transmembrane helix</keyword>
<evidence type="ECO:0000256" key="1">
    <source>
        <dbReference type="SAM" id="Phobius"/>
    </source>
</evidence>
<comment type="caution">
    <text evidence="3">The sequence shown here is derived from an EMBL/GenBank/DDBJ whole genome shotgun (WGS) entry which is preliminary data.</text>
</comment>
<feature type="transmembrane region" description="Helical" evidence="1">
    <location>
        <begin position="20"/>
        <end position="42"/>
    </location>
</feature>
<keyword evidence="4" id="KW-1185">Reference proteome</keyword>
<accession>A0A4Y9SWH8</accession>
<gene>
    <name evidence="3" type="ORF">E4O92_17835</name>
</gene>
<dbReference type="Pfam" id="PF07811">
    <property type="entry name" value="TadE"/>
    <property type="match status" value="1"/>
</dbReference>
<evidence type="ECO:0000313" key="4">
    <source>
        <dbReference type="Proteomes" id="UP000297258"/>
    </source>
</evidence>